<dbReference type="SUPFAM" id="SSF56219">
    <property type="entry name" value="DNase I-like"/>
    <property type="match status" value="1"/>
</dbReference>
<proteinExistence type="predicted"/>
<evidence type="ECO:0000313" key="3">
    <source>
        <dbReference type="Proteomes" id="UP001381693"/>
    </source>
</evidence>
<evidence type="ECO:0000259" key="1">
    <source>
        <dbReference type="Pfam" id="PF22669"/>
    </source>
</evidence>
<dbReference type="InterPro" id="IPR053321">
    <property type="entry name" value="IPP-5-Phosphatase_Type_IV"/>
</dbReference>
<dbReference type="Gene3D" id="3.60.10.10">
    <property type="entry name" value="Endonuclease/exonuclease/phosphatase"/>
    <property type="match status" value="1"/>
</dbReference>
<dbReference type="GO" id="GO:0046856">
    <property type="term" value="P:phosphatidylinositol dephosphorylation"/>
    <property type="evidence" value="ECO:0007669"/>
    <property type="project" value="InterPro"/>
</dbReference>
<keyword evidence="3" id="KW-1185">Reference proteome</keyword>
<sequence length="58" mass="6895">ITHRYDCVFWLGDLNFRLAMDRDEVFEKLKHSGPDTYQHLLQMDQLSQARKNGKSDII</sequence>
<dbReference type="GO" id="GO:0016791">
    <property type="term" value="F:phosphatase activity"/>
    <property type="evidence" value="ECO:0007669"/>
    <property type="project" value="InterPro"/>
</dbReference>
<dbReference type="Pfam" id="PF22669">
    <property type="entry name" value="Exo_endo_phos2"/>
    <property type="match status" value="1"/>
</dbReference>
<dbReference type="EMBL" id="JAXCGZ010006146">
    <property type="protein sequence ID" value="KAK7080074.1"/>
    <property type="molecule type" value="Genomic_DNA"/>
</dbReference>
<protein>
    <recommendedName>
        <fullName evidence="1">Inositol polyphosphate-related phosphatase domain-containing protein</fullName>
    </recommendedName>
</protein>
<accession>A0AAN8XKU5</accession>
<dbReference type="InterPro" id="IPR036691">
    <property type="entry name" value="Endo/exonu/phosph_ase_sf"/>
</dbReference>
<dbReference type="AlphaFoldDB" id="A0AAN8XKU5"/>
<name>A0AAN8XKU5_HALRR</name>
<feature type="domain" description="Inositol polyphosphate-related phosphatase" evidence="1">
    <location>
        <begin position="4"/>
        <end position="54"/>
    </location>
</feature>
<dbReference type="InterPro" id="IPR000300">
    <property type="entry name" value="IPPc"/>
</dbReference>
<reference evidence="2 3" key="1">
    <citation type="submission" date="2023-11" db="EMBL/GenBank/DDBJ databases">
        <title>Halocaridina rubra genome assembly.</title>
        <authorList>
            <person name="Smith C."/>
        </authorList>
    </citation>
    <scope>NUCLEOTIDE SEQUENCE [LARGE SCALE GENOMIC DNA]</scope>
    <source>
        <strain evidence="2">EP-1</strain>
        <tissue evidence="2">Whole</tissue>
    </source>
</reference>
<gene>
    <name evidence="2" type="ORF">SK128_011329</name>
</gene>
<feature type="non-terminal residue" evidence="2">
    <location>
        <position position="1"/>
    </location>
</feature>
<evidence type="ECO:0000313" key="2">
    <source>
        <dbReference type="EMBL" id="KAK7080074.1"/>
    </source>
</evidence>
<comment type="caution">
    <text evidence="2">The sequence shown here is derived from an EMBL/GenBank/DDBJ whole genome shotgun (WGS) entry which is preliminary data.</text>
</comment>
<organism evidence="2 3">
    <name type="scientific">Halocaridina rubra</name>
    <name type="common">Hawaiian red shrimp</name>
    <dbReference type="NCBI Taxonomy" id="373956"/>
    <lineage>
        <taxon>Eukaryota</taxon>
        <taxon>Metazoa</taxon>
        <taxon>Ecdysozoa</taxon>
        <taxon>Arthropoda</taxon>
        <taxon>Crustacea</taxon>
        <taxon>Multicrustacea</taxon>
        <taxon>Malacostraca</taxon>
        <taxon>Eumalacostraca</taxon>
        <taxon>Eucarida</taxon>
        <taxon>Decapoda</taxon>
        <taxon>Pleocyemata</taxon>
        <taxon>Caridea</taxon>
        <taxon>Atyoidea</taxon>
        <taxon>Atyidae</taxon>
        <taxon>Halocaridina</taxon>
    </lineage>
</organism>
<dbReference type="PANTHER" id="PTHR47039:SF1">
    <property type="entry name" value="INOSITOL POLYPHOSPHATE 5-PHOSPHATASE E"/>
    <property type="match status" value="1"/>
</dbReference>
<dbReference type="PANTHER" id="PTHR47039">
    <property type="entry name" value="INOSITOL POLYPHOSPHATE 5-PHOSPHATASE E"/>
    <property type="match status" value="1"/>
</dbReference>
<dbReference type="Proteomes" id="UP001381693">
    <property type="component" value="Unassembled WGS sequence"/>
</dbReference>